<protein>
    <submittedName>
        <fullName evidence="2">DUF3021 domain-containing protein</fullName>
    </submittedName>
</protein>
<organism evidence="2 3">
    <name type="scientific">Gemella sanguinis</name>
    <dbReference type="NCBI Taxonomy" id="84135"/>
    <lineage>
        <taxon>Bacteria</taxon>
        <taxon>Bacillati</taxon>
        <taxon>Bacillota</taxon>
        <taxon>Bacilli</taxon>
        <taxon>Bacillales</taxon>
        <taxon>Gemellaceae</taxon>
        <taxon>Gemella</taxon>
    </lineage>
</organism>
<feature type="transmembrane region" description="Helical" evidence="1">
    <location>
        <begin position="83"/>
        <end position="101"/>
    </location>
</feature>
<dbReference type="EMBL" id="PNGT01000007">
    <property type="protein sequence ID" value="PMC52068.1"/>
    <property type="molecule type" value="Genomic_DNA"/>
</dbReference>
<evidence type="ECO:0000313" key="3">
    <source>
        <dbReference type="Proteomes" id="UP000235670"/>
    </source>
</evidence>
<feature type="transmembrane region" description="Helical" evidence="1">
    <location>
        <begin position="7"/>
        <end position="29"/>
    </location>
</feature>
<dbReference type="Proteomes" id="UP000235670">
    <property type="component" value="Unassembled WGS sequence"/>
</dbReference>
<evidence type="ECO:0000313" key="2">
    <source>
        <dbReference type="EMBL" id="PMC52068.1"/>
    </source>
</evidence>
<dbReference type="OrthoDB" id="2219451at2"/>
<dbReference type="AlphaFoldDB" id="A0A2N6SDN3"/>
<reference evidence="2 3" key="1">
    <citation type="submission" date="2017-09" db="EMBL/GenBank/DDBJ databases">
        <title>Bacterial strain isolated from the female urinary microbiota.</title>
        <authorList>
            <person name="Thomas-White K."/>
            <person name="Kumar N."/>
            <person name="Forster S."/>
            <person name="Putonti C."/>
            <person name="Lawley T."/>
            <person name="Wolfe A.J."/>
        </authorList>
    </citation>
    <scope>NUCLEOTIDE SEQUENCE [LARGE SCALE GENOMIC DNA]</scope>
    <source>
        <strain evidence="2 3">UMB0186</strain>
    </source>
</reference>
<keyword evidence="1" id="KW-0472">Membrane</keyword>
<dbReference type="InterPro" id="IPR021560">
    <property type="entry name" value="DUF3021"/>
</dbReference>
<name>A0A2N6SDN3_9BACL</name>
<sequence>MRTFQKLVIYMLLGIGVGNLLNLIFSMAYGEFSPGKPIFIESFSSVNTAVLVETIVFAVLGLLQGLASNIFQSKLNDNIRITFIAHYCLILLPLVLAGYYLKWFSSFTAFLSMILLASIIYVVIGVVKYFSIRKSIREINEKLLNYK</sequence>
<feature type="transmembrane region" description="Helical" evidence="1">
    <location>
        <begin position="49"/>
        <end position="71"/>
    </location>
</feature>
<evidence type="ECO:0000256" key="1">
    <source>
        <dbReference type="SAM" id="Phobius"/>
    </source>
</evidence>
<dbReference type="STRING" id="84135.GCA_001052115_00598"/>
<dbReference type="RefSeq" id="WP_065378270.1">
    <property type="nucleotide sequence ID" value="NZ_CAUTAO010000007.1"/>
</dbReference>
<accession>A0A2N6SDN3</accession>
<keyword evidence="1" id="KW-1133">Transmembrane helix</keyword>
<keyword evidence="1" id="KW-0812">Transmembrane</keyword>
<proteinExistence type="predicted"/>
<comment type="caution">
    <text evidence="2">The sequence shown here is derived from an EMBL/GenBank/DDBJ whole genome shotgun (WGS) entry which is preliminary data.</text>
</comment>
<dbReference type="Pfam" id="PF11457">
    <property type="entry name" value="DUF3021"/>
    <property type="match status" value="1"/>
</dbReference>
<gene>
    <name evidence="2" type="ORF">CJ218_06620</name>
</gene>
<feature type="transmembrane region" description="Helical" evidence="1">
    <location>
        <begin position="107"/>
        <end position="127"/>
    </location>
</feature>